<evidence type="ECO:0000313" key="1">
    <source>
        <dbReference type="EMBL" id="RNA09117.1"/>
    </source>
</evidence>
<dbReference type="EMBL" id="REGN01006540">
    <property type="protein sequence ID" value="RNA09117.1"/>
    <property type="molecule type" value="Genomic_DNA"/>
</dbReference>
<dbReference type="AlphaFoldDB" id="A0A3M7QCC8"/>
<protein>
    <submittedName>
        <fullName evidence="1">Uncharacterized protein</fullName>
    </submittedName>
</protein>
<proteinExistence type="predicted"/>
<sequence length="209" mass="24751">MKELANYGEIEEILRKYDKLLSEFPCLSSYKMESKSLQDQNQDLNFSQHEKKEFFDKLKDIIEKIDPLEPGVETIWNFESFNQELDNEKYFNFQDNQSEKSDESKNRNHQNENLAKNQFLEIAVPKPNSEINIANDNECESTQKRLVINFFEDLLGKKGSKYEPLIFEGKSIDSKYPNLNLNFFLNLDEYFKNNSQVNFLIEKISEQID</sequence>
<gene>
    <name evidence="1" type="ORF">BpHYR1_010357</name>
</gene>
<name>A0A3M7QCC8_BRAPC</name>
<reference evidence="1 2" key="1">
    <citation type="journal article" date="2018" name="Sci. Rep.">
        <title>Genomic signatures of local adaptation to the degree of environmental predictability in rotifers.</title>
        <authorList>
            <person name="Franch-Gras L."/>
            <person name="Hahn C."/>
            <person name="Garcia-Roger E.M."/>
            <person name="Carmona M.J."/>
            <person name="Serra M."/>
            <person name="Gomez A."/>
        </authorList>
    </citation>
    <scope>NUCLEOTIDE SEQUENCE [LARGE SCALE GENOMIC DNA]</scope>
    <source>
        <strain evidence="1">HYR1</strain>
    </source>
</reference>
<keyword evidence="2" id="KW-1185">Reference proteome</keyword>
<accession>A0A3M7QCC8</accession>
<organism evidence="1 2">
    <name type="scientific">Brachionus plicatilis</name>
    <name type="common">Marine rotifer</name>
    <name type="synonym">Brachionus muelleri</name>
    <dbReference type="NCBI Taxonomy" id="10195"/>
    <lineage>
        <taxon>Eukaryota</taxon>
        <taxon>Metazoa</taxon>
        <taxon>Spiralia</taxon>
        <taxon>Gnathifera</taxon>
        <taxon>Rotifera</taxon>
        <taxon>Eurotatoria</taxon>
        <taxon>Monogononta</taxon>
        <taxon>Pseudotrocha</taxon>
        <taxon>Ploima</taxon>
        <taxon>Brachionidae</taxon>
        <taxon>Brachionus</taxon>
    </lineage>
</organism>
<comment type="caution">
    <text evidence="1">The sequence shown here is derived from an EMBL/GenBank/DDBJ whole genome shotgun (WGS) entry which is preliminary data.</text>
</comment>
<evidence type="ECO:0000313" key="2">
    <source>
        <dbReference type="Proteomes" id="UP000276133"/>
    </source>
</evidence>
<dbReference type="Proteomes" id="UP000276133">
    <property type="component" value="Unassembled WGS sequence"/>
</dbReference>